<feature type="transmembrane region" description="Helical" evidence="5">
    <location>
        <begin position="322"/>
        <end position="342"/>
    </location>
</feature>
<dbReference type="InterPro" id="IPR017853">
    <property type="entry name" value="GH"/>
</dbReference>
<dbReference type="Gene3D" id="3.20.20.80">
    <property type="entry name" value="Glycosidases"/>
    <property type="match status" value="1"/>
</dbReference>
<dbReference type="GO" id="GO:0005975">
    <property type="term" value="P:carbohydrate metabolic process"/>
    <property type="evidence" value="ECO:0007669"/>
    <property type="project" value="InterPro"/>
</dbReference>
<accession>A0A1B2HTI2</accession>
<protein>
    <recommendedName>
        <fullName evidence="2">beta-N-acetylhexosaminidase</fullName>
        <ecNumber evidence="2">3.2.1.52</ecNumber>
    </recommendedName>
</protein>
<dbReference type="PANTHER" id="PTHR22600">
    <property type="entry name" value="BETA-HEXOSAMINIDASE"/>
    <property type="match status" value="1"/>
</dbReference>
<evidence type="ECO:0000256" key="3">
    <source>
        <dbReference type="ARBA" id="ARBA00022801"/>
    </source>
</evidence>
<dbReference type="SUPFAM" id="SSF51445">
    <property type="entry name" value="(Trans)glycosidases"/>
    <property type="match status" value="1"/>
</dbReference>
<dbReference type="EC" id="3.2.1.52" evidence="2"/>
<keyword evidence="5" id="KW-0812">Transmembrane</keyword>
<keyword evidence="5" id="KW-0472">Membrane</keyword>
<evidence type="ECO:0000256" key="2">
    <source>
        <dbReference type="ARBA" id="ARBA00012663"/>
    </source>
</evidence>
<evidence type="ECO:0000313" key="7">
    <source>
        <dbReference type="EMBL" id="ANZ41002.1"/>
    </source>
</evidence>
<dbReference type="Gene3D" id="3.30.379.10">
    <property type="entry name" value="Chitobiase/beta-hexosaminidase domain 2-like"/>
    <property type="match status" value="1"/>
</dbReference>
<evidence type="ECO:0000313" key="8">
    <source>
        <dbReference type="Proteomes" id="UP000093053"/>
    </source>
</evidence>
<dbReference type="Proteomes" id="UP000093053">
    <property type="component" value="Chromosome"/>
</dbReference>
<dbReference type="KEGG" id="led:BBK82_38515"/>
<dbReference type="PRINTS" id="PR00738">
    <property type="entry name" value="GLHYDRLASE20"/>
</dbReference>
<comment type="catalytic activity">
    <reaction evidence="1">
        <text>Hydrolysis of terminal non-reducing N-acetyl-D-hexosamine residues in N-acetyl-beta-D-hexosaminides.</text>
        <dbReference type="EC" id="3.2.1.52"/>
    </reaction>
</comment>
<feature type="domain" description="Beta-hexosaminidase bacterial type N-terminal" evidence="6">
    <location>
        <begin position="2"/>
        <end position="116"/>
    </location>
</feature>
<keyword evidence="5" id="KW-1133">Transmembrane helix</keyword>
<feature type="transmembrane region" description="Helical" evidence="5">
    <location>
        <begin position="354"/>
        <end position="375"/>
    </location>
</feature>
<dbReference type="InterPro" id="IPR015882">
    <property type="entry name" value="HEX_bac_N"/>
</dbReference>
<reference evidence="7 8" key="1">
    <citation type="submission" date="2016-07" db="EMBL/GenBank/DDBJ databases">
        <title>Complete genome sequence of the Lentzea guizhouensis DHS C013.</title>
        <authorList>
            <person name="Cao C."/>
        </authorList>
    </citation>
    <scope>NUCLEOTIDE SEQUENCE [LARGE SCALE GENOMIC DNA]</scope>
    <source>
        <strain evidence="7 8">DHS C013</strain>
    </source>
</reference>
<keyword evidence="3" id="KW-0378">Hydrolase</keyword>
<dbReference type="EMBL" id="CP016793">
    <property type="protein sequence ID" value="ANZ41002.1"/>
    <property type="molecule type" value="Genomic_DNA"/>
</dbReference>
<name>A0A1B2HTI2_9PSEU</name>
<organism evidence="7 8">
    <name type="scientific">Lentzea guizhouensis</name>
    <dbReference type="NCBI Taxonomy" id="1586287"/>
    <lineage>
        <taxon>Bacteria</taxon>
        <taxon>Bacillati</taxon>
        <taxon>Actinomycetota</taxon>
        <taxon>Actinomycetes</taxon>
        <taxon>Pseudonocardiales</taxon>
        <taxon>Pseudonocardiaceae</taxon>
        <taxon>Lentzea</taxon>
    </lineage>
</organism>
<dbReference type="PANTHER" id="PTHR22600:SF57">
    <property type="entry name" value="BETA-N-ACETYLHEXOSAMINIDASE"/>
    <property type="match status" value="1"/>
</dbReference>
<dbReference type="InterPro" id="IPR025705">
    <property type="entry name" value="Beta_hexosaminidase_sua/sub"/>
</dbReference>
<keyword evidence="8" id="KW-1185">Reference proteome</keyword>
<dbReference type="Pfam" id="PF02838">
    <property type="entry name" value="Glyco_hydro_20b"/>
    <property type="match status" value="1"/>
</dbReference>
<proteinExistence type="predicted"/>
<dbReference type="SUPFAM" id="SSF55545">
    <property type="entry name" value="beta-N-acetylhexosaminidase-like domain"/>
    <property type="match status" value="1"/>
</dbReference>
<dbReference type="GO" id="GO:0030203">
    <property type="term" value="P:glycosaminoglycan metabolic process"/>
    <property type="evidence" value="ECO:0007669"/>
    <property type="project" value="TreeGrafter"/>
</dbReference>
<feature type="transmembrane region" description="Helical" evidence="5">
    <location>
        <begin position="297"/>
        <end position="316"/>
    </location>
</feature>
<dbReference type="OrthoDB" id="3668313at2"/>
<dbReference type="STRING" id="1586287.BBK82_38515"/>
<dbReference type="GO" id="GO:0004563">
    <property type="term" value="F:beta-N-acetylhexosaminidase activity"/>
    <property type="evidence" value="ECO:0007669"/>
    <property type="project" value="UniProtKB-EC"/>
</dbReference>
<evidence type="ECO:0000256" key="5">
    <source>
        <dbReference type="SAM" id="Phobius"/>
    </source>
</evidence>
<feature type="transmembrane region" description="Helical" evidence="5">
    <location>
        <begin position="387"/>
        <end position="406"/>
    </location>
</feature>
<dbReference type="GO" id="GO:0016020">
    <property type="term" value="C:membrane"/>
    <property type="evidence" value="ECO:0007669"/>
    <property type="project" value="TreeGrafter"/>
</dbReference>
<sequence>MIVPTPSSAPRRTGAFVLEEDVTIRVTGQARTAAAMLREHIFRQTGHTLAESPDGRLMVTLDPALRGLGPEGYALLVSPNAVMLRARTQAGLRHGVQSFRQLMTQDGTVRAADVQDSPAFAWRGVSSELLPPAEMRATIDRMAAYKLNVLHLRPDGDQHELRELVEYALANGVTVVPEIGRSLAEVLEVFPSRWVHIGRAKLTRGLAGLLQSHDRVPVRWHDGAGTADVLGRTASSPRATPACAVAGRLVRRPGAAAALGRTGVPRARLRSSFPGYHGAPRGKERDMPSSRSLRRMAALPLVLLVVAAVLDVLHLVTGSSTAAAFAWHLIAAGLLLGIAVAAAQWLDRIFAESAAFTTGDLVIAGALVLFGTSWVLRLGQIGWEPSLPAVFAAWVGALGVCAVGFLGTAGRLRQKPAVSTS</sequence>
<keyword evidence="4" id="KW-0326">Glycosidase</keyword>
<evidence type="ECO:0000256" key="4">
    <source>
        <dbReference type="ARBA" id="ARBA00023295"/>
    </source>
</evidence>
<gene>
    <name evidence="7" type="ORF">BBK82_38515</name>
</gene>
<dbReference type="AlphaFoldDB" id="A0A1B2HTI2"/>
<evidence type="ECO:0000256" key="1">
    <source>
        <dbReference type="ARBA" id="ARBA00001231"/>
    </source>
</evidence>
<dbReference type="InterPro" id="IPR029018">
    <property type="entry name" value="Hex-like_dom2"/>
</dbReference>
<evidence type="ECO:0000259" key="6">
    <source>
        <dbReference type="Pfam" id="PF02838"/>
    </source>
</evidence>